<dbReference type="SMART" id="SM01359">
    <property type="entry name" value="A2M_N_2"/>
    <property type="match status" value="1"/>
</dbReference>
<reference evidence="6 7" key="1">
    <citation type="submission" date="2015-07" db="EMBL/GenBank/DDBJ databases">
        <title>Genome sequence of Levilinea saccharolytica DSM 16555.</title>
        <authorList>
            <person name="Hemp J."/>
            <person name="Ward L.M."/>
            <person name="Pace L.A."/>
            <person name="Fischer W.W."/>
        </authorList>
    </citation>
    <scope>NUCLEOTIDE SEQUENCE [LARGE SCALE GENOMIC DNA]</scope>
    <source>
        <strain evidence="6 7">KIBI-1</strain>
    </source>
</reference>
<dbReference type="InterPro" id="IPR001599">
    <property type="entry name" value="Macroglobln_a2"/>
</dbReference>
<dbReference type="InterPro" id="IPR032812">
    <property type="entry name" value="SbsA_Ig"/>
</dbReference>
<organism evidence="6 7">
    <name type="scientific">Levilinea saccharolytica</name>
    <dbReference type="NCBI Taxonomy" id="229921"/>
    <lineage>
        <taxon>Bacteria</taxon>
        <taxon>Bacillati</taxon>
        <taxon>Chloroflexota</taxon>
        <taxon>Anaerolineae</taxon>
        <taxon>Anaerolineales</taxon>
        <taxon>Anaerolineaceae</taxon>
        <taxon>Levilinea</taxon>
    </lineage>
</organism>
<evidence type="ECO:0000313" key="7">
    <source>
        <dbReference type="Proteomes" id="UP000050501"/>
    </source>
</evidence>
<evidence type="ECO:0000256" key="1">
    <source>
        <dbReference type="ARBA" id="ARBA00010556"/>
    </source>
</evidence>
<dbReference type="InterPro" id="IPR008930">
    <property type="entry name" value="Terpenoid_cyclase/PrenylTrfase"/>
</dbReference>
<comment type="caution">
    <text evidence="6">The sequence shown here is derived from an EMBL/GenBank/DDBJ whole genome shotgun (WGS) entry which is preliminary data.</text>
</comment>
<dbReference type="PANTHER" id="PTHR40094:SF1">
    <property type="entry name" value="UBIQUITIN DOMAIN-CONTAINING PROTEIN"/>
    <property type="match status" value="1"/>
</dbReference>
<dbReference type="Gene3D" id="2.60.40.3710">
    <property type="match status" value="1"/>
</dbReference>
<feature type="domain" description="Alpha-2-macroglobulin" evidence="5">
    <location>
        <begin position="1264"/>
        <end position="1353"/>
    </location>
</feature>
<dbReference type="InterPro" id="IPR011625">
    <property type="entry name" value="A2M_N_BRD"/>
</dbReference>
<dbReference type="Gene3D" id="2.60.40.1930">
    <property type="match status" value="1"/>
</dbReference>
<evidence type="ECO:0000259" key="5">
    <source>
        <dbReference type="SMART" id="SM01360"/>
    </source>
</evidence>
<sequence length="1969" mass="214985">MTTQSPSPEPFQVSEGQPQPQPTPTAAPVESQPLEAADVQALLGRLPALVSESGDTQDFRLAQGPLPPPRSGETTAQPFPPSDSPQTAPTVEAGPLEVLRYSPEGEISVAPFLSITFNQPMVALSTLQQLSEKEVPVQLEPPLPGIWRWVGTKTLTFEYESDQIDRLPKATQYRATVPAGTRSAQGGQLAQAVTWTFSTPPPKLITSYPSGVPQPADPLFFIAFDQRIDPQQVLAVLKVQAGGRNVGIKLAGEEAVRANPQTASLLKNTPEGRWLAFQAQEPLPLDSTVSVTIPAGTPSAEGPLRTAQDQSYQFSTYAPLKILEHGCSSYEEECRPLTPFFVRFNNPLDSSAFQDGFLSISPELAGVSANIYGDTLQIQGDTRGQTTYTLTLSGQIQDVFGQTLGKDAVLKIKVGKASPILVGSQQNFITLDPAASKPVFTVYTINMRQLDVQIYAVRPNDWPAYLAYQREYSRNEGKAVPPGRRVFDKAVNVEAAADALTQVDIDLKPYMDGEFGHFIVIVQPHKTLFSPRNYWETVQSWVQITQIGLDAVVDHSQMVAWATALKDGSPLAEVKISAGSGAAVAATGSDGVASFPIPDGAAYLVASQGSDQAILTRSGYYWDDSTWATRPVLDELRWYVFDDRQMYRPGEEVHIKGWLRRIGGKQNGDVSLPGEAVSAVTFTITEPQGNQIGTGQANVNPLGGFDFTFTIPQAVNLGQAYINLQAQGGLGNLSNTAFGHGFQIQEFRRPEFEVTARNESSAPYFAGESAVVAVEAKYYAGGALPNAEVVWQVSSAPGSYSPPNWPDFTFGSWTPWWYYGKGGPYGYDGPNFDQSQTFTGQTDASGTHFLKLDFGFDTQPRPRTFTAQATVMDVNRQAWTSQTSLLVHPANLYVGLRTPSYFVKRGIPLDVDIIVTDLDGKPVVDRPVEVRAARLEWKFSGGSWRQQETDVQTCRVGSASEAVRCTFETPLGGSYQITAQISDEAGRLNQTQITRWVSGEKRPAANRVEQESVSLIPNQNTYQPGDTAEVLVQSPFSPAQGLLTVSRSGILYTESFAITDGTAVLRIPIRDEHIPNLNLQVDLTGSAPRTDERGEPISDIPARPAYARGELTLDIPPVQRTLTVEAQPEQAEIEPGAQTAVSVTVRSAQGQPVKGAEVAVFVVDEAVLALSQYTLQDPLSLFYSHRSSDTESYYTRASVLLIDPRALAQQAQAEREMKAGAGVPMPAAAPMATMVAEAAPQDMAFDGANAAQPVRIRVDFNPLAVFAPTVQTDANGQARVPFTLPDNLTRYRIMAVAVEDGRNFGTGEANLTARLPLMVRPSAPRFLNFGDRFELPVVLQNQTDSDLSVDVALRAANLTLTGSAGYRLTVPARDRVEVRFPAAAVQAGTARFQVVVAAGSYSDAAEGQFPIYTPATTEAFATYGVVDQGAVYQPLETPRSVFPQFGGLEINTSSTALQALTDAVLYLSSYPFECSEQLASRVLGIAALRDVLTAFKAEGLPAPADLEAAVQRDIDRLKGMQNGDGGFPYWRRGQESIPFNTIHAAHALQRAQDKGFTVPPEMQAAALMYLQQIENYYPYWYGEQTRQTLSAYAMYVRALMGDRDTPKALKLLDQTAAEKMNLDTLGWIWGTLAGDPQAASQLEKIRREVNNRVVETAGAANFTTAYDDQTYLLLASDRRTDAILLDALIRDTPQSDLIPKVVNGLLSHRTAGRWGSTQENVFVLLALDRYFNTYEAQTPDFVARIWLGEGYAGSHEYRGRTTERQETTIPMQYLTDAAAGSLQNLVLSKEGAGRLYYRLGLRYAPTDLNLPAADQGFVVQRVYEAVDDPADVRQQTDGSWVIRAGAKVRVRITLVADNRRYHVALVDPLPAGLEILNPALAVTADSAVDPISQESQRRSWWWGPWYEHQNLRDERAEAFTSLLWDGVYTYSYIARATTPGQFVVPPAKAEEMYSPEVFGRSASDRVTVQ</sequence>
<keyword evidence="2" id="KW-0732">Signal</keyword>
<dbReference type="Gene3D" id="1.50.10.20">
    <property type="match status" value="1"/>
</dbReference>
<feature type="region of interest" description="Disordered" evidence="3">
    <location>
        <begin position="1"/>
        <end position="90"/>
    </location>
</feature>
<dbReference type="Proteomes" id="UP000050501">
    <property type="component" value="Unassembled WGS sequence"/>
</dbReference>
<protein>
    <recommendedName>
        <fullName evidence="8">Large extracellular alpha-helical protein</fullName>
    </recommendedName>
</protein>
<evidence type="ECO:0000256" key="2">
    <source>
        <dbReference type="ARBA" id="ARBA00022729"/>
    </source>
</evidence>
<evidence type="ECO:0000313" key="6">
    <source>
        <dbReference type="EMBL" id="KPL77421.1"/>
    </source>
</evidence>
<dbReference type="Pfam" id="PF01835">
    <property type="entry name" value="MG2"/>
    <property type="match status" value="1"/>
</dbReference>
<dbReference type="STRING" id="229921.ADN01_16115"/>
<name>A0A0P6X3E1_9CHLR</name>
<dbReference type="SMART" id="SM01360">
    <property type="entry name" value="A2M"/>
    <property type="match status" value="1"/>
</dbReference>
<evidence type="ECO:0000259" key="4">
    <source>
        <dbReference type="SMART" id="SM01359"/>
    </source>
</evidence>
<dbReference type="InterPro" id="IPR041246">
    <property type="entry name" value="Bact_MG10"/>
</dbReference>
<gene>
    <name evidence="6" type="ORF">ADN01_16115</name>
</gene>
<comment type="similarity">
    <text evidence="1">Belongs to the protease inhibitor I39 (alpha-2-macroglobulin) family. Bacterial alpha-2-macroglobulin subfamily.</text>
</comment>
<evidence type="ECO:0008006" key="8">
    <source>
        <dbReference type="Google" id="ProtNLM"/>
    </source>
</evidence>
<dbReference type="Pfam" id="PF13205">
    <property type="entry name" value="Big_5"/>
    <property type="match status" value="1"/>
</dbReference>
<proteinExistence type="inferred from homology"/>
<dbReference type="SUPFAM" id="SSF48239">
    <property type="entry name" value="Terpenoid cyclases/Protein prenyltransferases"/>
    <property type="match status" value="1"/>
</dbReference>
<dbReference type="PANTHER" id="PTHR40094">
    <property type="entry name" value="ALPHA-2-MACROGLOBULIN HOMOLOG"/>
    <property type="match status" value="1"/>
</dbReference>
<keyword evidence="7" id="KW-1185">Reference proteome</keyword>
<feature type="domain" description="Alpha-2-macroglobulin bait region" evidence="4">
    <location>
        <begin position="1013"/>
        <end position="1170"/>
    </location>
</feature>
<dbReference type="EMBL" id="LGCM01000060">
    <property type="protein sequence ID" value="KPL77421.1"/>
    <property type="molecule type" value="Genomic_DNA"/>
</dbReference>
<accession>A0A0P6X3E1</accession>
<dbReference type="InterPro" id="IPR051802">
    <property type="entry name" value="YfhM-like"/>
</dbReference>
<dbReference type="InterPro" id="IPR002890">
    <property type="entry name" value="MG2"/>
</dbReference>
<dbReference type="Pfam" id="PF17973">
    <property type="entry name" value="bMG10"/>
    <property type="match status" value="1"/>
</dbReference>
<dbReference type="GO" id="GO:0004866">
    <property type="term" value="F:endopeptidase inhibitor activity"/>
    <property type="evidence" value="ECO:0007669"/>
    <property type="project" value="InterPro"/>
</dbReference>
<dbReference type="Pfam" id="PF07703">
    <property type="entry name" value="A2M_BRD"/>
    <property type="match status" value="1"/>
</dbReference>
<dbReference type="PATRIC" id="fig|229921.5.peg.2656"/>
<evidence type="ECO:0000256" key="3">
    <source>
        <dbReference type="SAM" id="MobiDB-lite"/>
    </source>
</evidence>
<dbReference type="Pfam" id="PF00207">
    <property type="entry name" value="A2M"/>
    <property type="match status" value="1"/>
</dbReference>